<sequence length="276" mass="31424">MAIREISTKNQSVNFTFNKSKLLRELLVVISIGLFIGFLAPFGMHELPVFMSISYWVFTCVCGYFIYSPLINLGHKYLSEKFSAPWLRVAISSLIASILMSLVVPLITMIFFNSPINLINDFLHFLPKTLVIGGVITFFSVWQNHVKQQQQQLELSTKVIEEHASTTDTKSIQIEQFMSLLPINKRGQLLCLEMDDHYLKVHTDKGSHMLLMRLKDALLQLEGFPGLQTHRSWWVASDAVVSVNKQNRKMTLLLSNHLEVPVSRTFVDAVKAANII</sequence>
<evidence type="ECO:0000259" key="3">
    <source>
        <dbReference type="PROSITE" id="PS50930"/>
    </source>
</evidence>
<evidence type="ECO:0000313" key="4">
    <source>
        <dbReference type="EMBL" id="MEO3682518.1"/>
    </source>
</evidence>
<feature type="domain" description="HTH LytTR-type" evidence="3">
    <location>
        <begin position="192"/>
        <end position="276"/>
    </location>
</feature>
<reference evidence="4 5" key="1">
    <citation type="submission" date="2024-05" db="EMBL/GenBank/DDBJ databases">
        <title>Genome sequencing of Marine Estuary Bacteria, Shewanella vesiculosa and S. baltica, and Pseudomonas syringae.</title>
        <authorList>
            <person name="Gurung A."/>
            <person name="Maclea K.S."/>
        </authorList>
    </citation>
    <scope>NUCLEOTIDE SEQUENCE [LARGE SCALE GENOMIC DNA]</scope>
    <source>
        <strain evidence="4 5">1A</strain>
    </source>
</reference>
<keyword evidence="5" id="KW-1185">Reference proteome</keyword>
<evidence type="ECO:0000313" key="5">
    <source>
        <dbReference type="Proteomes" id="UP001477278"/>
    </source>
</evidence>
<name>A0ABV0FNW1_9GAMM</name>
<dbReference type="RefSeq" id="WP_347690112.1">
    <property type="nucleotide sequence ID" value="NZ_JBDPZN010000003.1"/>
</dbReference>
<dbReference type="EMBL" id="JBDPZN010000003">
    <property type="protein sequence ID" value="MEO3682518.1"/>
    <property type="molecule type" value="Genomic_DNA"/>
</dbReference>
<dbReference type="PROSITE" id="PS50930">
    <property type="entry name" value="HTH_LYTTR"/>
    <property type="match status" value="1"/>
</dbReference>
<gene>
    <name evidence="4" type="ORF">ABHN84_09505</name>
</gene>
<dbReference type="Gene3D" id="2.40.50.1020">
    <property type="entry name" value="LytTr DNA-binding domain"/>
    <property type="match status" value="1"/>
</dbReference>
<keyword evidence="2" id="KW-1133">Transmembrane helix</keyword>
<dbReference type="GO" id="GO:0003677">
    <property type="term" value="F:DNA binding"/>
    <property type="evidence" value="ECO:0007669"/>
    <property type="project" value="UniProtKB-KW"/>
</dbReference>
<keyword evidence="2" id="KW-0812">Transmembrane</keyword>
<protein>
    <submittedName>
        <fullName evidence="4">LytTR family DNA-binding domain-containing protein</fullName>
    </submittedName>
</protein>
<proteinExistence type="predicted"/>
<feature type="transmembrane region" description="Helical" evidence="2">
    <location>
        <begin position="86"/>
        <end position="112"/>
    </location>
</feature>
<keyword evidence="2" id="KW-0472">Membrane</keyword>
<organism evidence="4 5">
    <name type="scientific">Shewanella vesiculosa</name>
    <dbReference type="NCBI Taxonomy" id="518738"/>
    <lineage>
        <taxon>Bacteria</taxon>
        <taxon>Pseudomonadati</taxon>
        <taxon>Pseudomonadota</taxon>
        <taxon>Gammaproteobacteria</taxon>
        <taxon>Alteromonadales</taxon>
        <taxon>Shewanellaceae</taxon>
        <taxon>Shewanella</taxon>
    </lineage>
</organism>
<keyword evidence="1" id="KW-0902">Two-component regulatory system</keyword>
<dbReference type="Pfam" id="PF04397">
    <property type="entry name" value="LytTR"/>
    <property type="match status" value="1"/>
</dbReference>
<dbReference type="SMART" id="SM00850">
    <property type="entry name" value="LytTR"/>
    <property type="match status" value="1"/>
</dbReference>
<feature type="transmembrane region" description="Helical" evidence="2">
    <location>
        <begin position="124"/>
        <end position="142"/>
    </location>
</feature>
<evidence type="ECO:0000256" key="2">
    <source>
        <dbReference type="SAM" id="Phobius"/>
    </source>
</evidence>
<feature type="transmembrane region" description="Helical" evidence="2">
    <location>
        <begin position="21"/>
        <end position="41"/>
    </location>
</feature>
<dbReference type="Proteomes" id="UP001477278">
    <property type="component" value="Unassembled WGS sequence"/>
</dbReference>
<evidence type="ECO:0000256" key="1">
    <source>
        <dbReference type="ARBA" id="ARBA00023012"/>
    </source>
</evidence>
<dbReference type="InterPro" id="IPR007492">
    <property type="entry name" value="LytTR_DNA-bd_dom"/>
</dbReference>
<comment type="caution">
    <text evidence="4">The sequence shown here is derived from an EMBL/GenBank/DDBJ whole genome shotgun (WGS) entry which is preliminary data.</text>
</comment>
<keyword evidence="4" id="KW-0238">DNA-binding</keyword>
<accession>A0ABV0FNW1</accession>
<feature type="transmembrane region" description="Helical" evidence="2">
    <location>
        <begin position="53"/>
        <end position="74"/>
    </location>
</feature>